<dbReference type="SMART" id="SM00651">
    <property type="entry name" value="Sm"/>
    <property type="match status" value="1"/>
</dbReference>
<name>A0A0H5RKS2_9EUKA</name>
<evidence type="ECO:0000256" key="6">
    <source>
        <dbReference type="ARBA" id="ARBA00023187"/>
    </source>
</evidence>
<keyword evidence="3" id="KW-0507">mRNA processing</keyword>
<accession>A0A0H5RKS2</accession>
<evidence type="ECO:0000259" key="10">
    <source>
        <dbReference type="PROSITE" id="PS52002"/>
    </source>
</evidence>
<dbReference type="GO" id="GO:0003723">
    <property type="term" value="F:RNA binding"/>
    <property type="evidence" value="ECO:0007669"/>
    <property type="project" value="UniProtKB-KW"/>
</dbReference>
<evidence type="ECO:0000256" key="5">
    <source>
        <dbReference type="ARBA" id="ARBA00022884"/>
    </source>
</evidence>
<dbReference type="GO" id="GO:0000398">
    <property type="term" value="P:mRNA splicing, via spliceosome"/>
    <property type="evidence" value="ECO:0007669"/>
    <property type="project" value="InterPro"/>
</dbReference>
<organism evidence="11">
    <name type="scientific">Spongospora subterranea</name>
    <dbReference type="NCBI Taxonomy" id="70186"/>
    <lineage>
        <taxon>Eukaryota</taxon>
        <taxon>Sar</taxon>
        <taxon>Rhizaria</taxon>
        <taxon>Endomyxa</taxon>
        <taxon>Phytomyxea</taxon>
        <taxon>Plasmodiophorida</taxon>
        <taxon>Plasmodiophoridae</taxon>
        <taxon>Spongospora</taxon>
    </lineage>
</organism>
<comment type="similarity">
    <text evidence="2">Belongs to the snRNP Sm proteins family.</text>
</comment>
<evidence type="ECO:0000256" key="8">
    <source>
        <dbReference type="ARBA" id="ARBA00023274"/>
    </source>
</evidence>
<keyword evidence="6" id="KW-0508">mRNA splicing</keyword>
<keyword evidence="8" id="KW-0687">Ribonucleoprotein</keyword>
<feature type="region of interest" description="Disordered" evidence="9">
    <location>
        <begin position="1"/>
        <end position="21"/>
    </location>
</feature>
<dbReference type="AlphaFoldDB" id="A0A0H5RKS2"/>
<evidence type="ECO:0000256" key="7">
    <source>
        <dbReference type="ARBA" id="ARBA00023242"/>
    </source>
</evidence>
<keyword evidence="5" id="KW-0694">RNA-binding</keyword>
<keyword evidence="7" id="KW-0539">Nucleus</keyword>
<evidence type="ECO:0000256" key="1">
    <source>
        <dbReference type="ARBA" id="ARBA00004123"/>
    </source>
</evidence>
<dbReference type="InterPro" id="IPR040002">
    <property type="entry name" value="Sm-like_LSM3"/>
</dbReference>
<dbReference type="InterPro" id="IPR047575">
    <property type="entry name" value="Sm"/>
</dbReference>
<dbReference type="EMBL" id="HACM01008872">
    <property type="protein sequence ID" value="CRZ09314.1"/>
    <property type="molecule type" value="Transcribed_RNA"/>
</dbReference>
<reference evidence="11" key="1">
    <citation type="submission" date="2015-04" db="EMBL/GenBank/DDBJ databases">
        <title>The genome sequence of the plant pathogenic Rhizarian Plasmodiophora brassicae reveals insights in its biotrophic life cycle and the origin of chitin synthesis.</title>
        <authorList>
            <person name="Schwelm A."/>
            <person name="Fogelqvist J."/>
            <person name="Knaust A."/>
            <person name="Julke S."/>
            <person name="Lilja T."/>
            <person name="Dhandapani V."/>
            <person name="Bonilla-Rosso G."/>
            <person name="Karlsson M."/>
            <person name="Shevchenko A."/>
            <person name="Choi S.R."/>
            <person name="Kim H.G."/>
            <person name="Park J.Y."/>
            <person name="Lim Y.P."/>
            <person name="Ludwig-Muller J."/>
            <person name="Dixelius C."/>
        </authorList>
    </citation>
    <scope>NUCLEOTIDE SEQUENCE</scope>
    <source>
        <tissue evidence="11">Potato root galls</tissue>
    </source>
</reference>
<dbReference type="SUPFAM" id="SSF50182">
    <property type="entry name" value="Sm-like ribonucleoproteins"/>
    <property type="match status" value="1"/>
</dbReference>
<dbReference type="Gene3D" id="2.30.30.100">
    <property type="match status" value="1"/>
</dbReference>
<evidence type="ECO:0000256" key="9">
    <source>
        <dbReference type="SAM" id="MobiDB-lite"/>
    </source>
</evidence>
<dbReference type="PROSITE" id="PS52002">
    <property type="entry name" value="SM"/>
    <property type="match status" value="1"/>
</dbReference>
<dbReference type="GO" id="GO:0120115">
    <property type="term" value="C:Lsm2-8 complex"/>
    <property type="evidence" value="ECO:0007669"/>
    <property type="project" value="UniProtKB-ARBA"/>
</dbReference>
<comment type="subcellular location">
    <subcellularLocation>
        <location evidence="1">Nucleus</location>
    </subcellularLocation>
</comment>
<feature type="domain" description="Sm" evidence="10">
    <location>
        <begin position="25"/>
        <end position="110"/>
    </location>
</feature>
<evidence type="ECO:0000256" key="4">
    <source>
        <dbReference type="ARBA" id="ARBA00022728"/>
    </source>
</evidence>
<sequence>YLTRLKSGKRESAMDRQSASQTVEQPLDLVRLSLNERIVVQCKGGRQLRGQLHAYDQHLNMVLSDVNETTTTIDIDEETDEEIVKTAKRNMELLFVRGDGVVLVSPPLRTA</sequence>
<dbReference type="PANTHER" id="PTHR13110">
    <property type="entry name" value="U6 SNRNA-ASSOCIATED SM-LIKE PROTEIN LSM3"/>
    <property type="match status" value="1"/>
</dbReference>
<keyword evidence="4" id="KW-0747">Spliceosome</keyword>
<evidence type="ECO:0000313" key="11">
    <source>
        <dbReference type="EMBL" id="CRZ09314.1"/>
    </source>
</evidence>
<dbReference type="CDD" id="cd01730">
    <property type="entry name" value="LSm3"/>
    <property type="match status" value="1"/>
</dbReference>
<dbReference type="InterPro" id="IPR010920">
    <property type="entry name" value="LSM_dom_sf"/>
</dbReference>
<feature type="non-terminal residue" evidence="11">
    <location>
        <position position="1"/>
    </location>
</feature>
<dbReference type="FunFam" id="2.30.30.100:FF:000007">
    <property type="entry name" value="U6 snRNA-associated Sm-like protein LSm3"/>
    <property type="match status" value="1"/>
</dbReference>
<dbReference type="Pfam" id="PF01423">
    <property type="entry name" value="LSM"/>
    <property type="match status" value="1"/>
</dbReference>
<proteinExistence type="inferred from homology"/>
<protein>
    <recommendedName>
        <fullName evidence="10">Sm domain-containing protein</fullName>
    </recommendedName>
</protein>
<evidence type="ECO:0000256" key="3">
    <source>
        <dbReference type="ARBA" id="ARBA00022664"/>
    </source>
</evidence>
<evidence type="ECO:0000256" key="2">
    <source>
        <dbReference type="ARBA" id="ARBA00006850"/>
    </source>
</evidence>
<dbReference type="GO" id="GO:0005681">
    <property type="term" value="C:spliceosomal complex"/>
    <property type="evidence" value="ECO:0007669"/>
    <property type="project" value="UniProtKB-KW"/>
</dbReference>
<dbReference type="InterPro" id="IPR001163">
    <property type="entry name" value="Sm_dom_euk/arc"/>
</dbReference>
<dbReference type="InterPro" id="IPR034105">
    <property type="entry name" value="Lsm3"/>
</dbReference>